<feature type="domain" description="SnoaL-like" evidence="1">
    <location>
        <begin position="12"/>
        <end position="128"/>
    </location>
</feature>
<dbReference type="RefSeq" id="WP_150450057.1">
    <property type="nucleotide sequence ID" value="NZ_VYSA01000004.1"/>
</dbReference>
<dbReference type="Pfam" id="PF13577">
    <property type="entry name" value="SnoaL_4"/>
    <property type="match status" value="1"/>
</dbReference>
<dbReference type="InterPro" id="IPR032710">
    <property type="entry name" value="NTF2-like_dom_sf"/>
</dbReference>
<name>A0A5J5IXD6_9MICO</name>
<dbReference type="EMBL" id="VYSA01000004">
    <property type="protein sequence ID" value="KAA9105915.1"/>
    <property type="molecule type" value="Genomic_DNA"/>
</dbReference>
<evidence type="ECO:0000313" key="3">
    <source>
        <dbReference type="Proteomes" id="UP000325827"/>
    </source>
</evidence>
<comment type="caution">
    <text evidence="2">The sequence shown here is derived from an EMBL/GenBank/DDBJ whole genome shotgun (WGS) entry which is preliminary data.</text>
</comment>
<proteinExistence type="predicted"/>
<reference evidence="3" key="1">
    <citation type="submission" date="2019-09" db="EMBL/GenBank/DDBJ databases">
        <title>Mumia zhuanghuii sp. nov. isolated from the intestinal contents of plateau pika (Ochotona curzoniae) in the Qinghai-Tibet plateau of China.</title>
        <authorList>
            <person name="Tian Z."/>
        </authorList>
    </citation>
    <scope>NUCLEOTIDE SEQUENCE [LARGE SCALE GENOMIC DNA]</scope>
    <source>
        <strain evidence="3">JCM 30598</strain>
    </source>
</reference>
<sequence length="139" mass="15494">MEFTPADHFDALNLYARYNRTVDAGDVDGWLECYAPDGQLSIPSANVTYTGRFELAAFVKRYIETSAGSERHFISNIELSVVAEGLRGRAALMTVRPGSRKMPPALLTTGVYEDLLSRTAGGWRFAVRSLTFDRPDREN</sequence>
<dbReference type="Gene3D" id="3.10.450.50">
    <property type="match status" value="1"/>
</dbReference>
<organism evidence="2 3">
    <name type="scientific">Microbacterium rhizomatis</name>
    <dbReference type="NCBI Taxonomy" id="1631477"/>
    <lineage>
        <taxon>Bacteria</taxon>
        <taxon>Bacillati</taxon>
        <taxon>Actinomycetota</taxon>
        <taxon>Actinomycetes</taxon>
        <taxon>Micrococcales</taxon>
        <taxon>Microbacteriaceae</taxon>
        <taxon>Microbacterium</taxon>
    </lineage>
</organism>
<dbReference type="AlphaFoldDB" id="A0A5J5IXD6"/>
<dbReference type="Proteomes" id="UP000325827">
    <property type="component" value="Unassembled WGS sequence"/>
</dbReference>
<accession>A0A5J5IXD6</accession>
<gene>
    <name evidence="2" type="ORF">F6B43_16250</name>
</gene>
<evidence type="ECO:0000259" key="1">
    <source>
        <dbReference type="Pfam" id="PF13577"/>
    </source>
</evidence>
<evidence type="ECO:0000313" key="2">
    <source>
        <dbReference type="EMBL" id="KAA9105915.1"/>
    </source>
</evidence>
<keyword evidence="3" id="KW-1185">Reference proteome</keyword>
<protein>
    <submittedName>
        <fullName evidence="2">Nuclear transport factor 2 family protein</fullName>
    </submittedName>
</protein>
<dbReference type="OrthoDB" id="2599042at2"/>
<dbReference type="InterPro" id="IPR037401">
    <property type="entry name" value="SnoaL-like"/>
</dbReference>
<dbReference type="SUPFAM" id="SSF54427">
    <property type="entry name" value="NTF2-like"/>
    <property type="match status" value="1"/>
</dbReference>